<name>A0A4R7KVY9_9CLOT</name>
<accession>A0A4R7KVY9</accession>
<gene>
    <name evidence="8" type="ORF">EDD71_10348</name>
</gene>
<dbReference type="OrthoDB" id="5329450at2"/>
<keyword evidence="3 6" id="KW-0812">Transmembrane</keyword>
<evidence type="ECO:0000256" key="6">
    <source>
        <dbReference type="SAM" id="Phobius"/>
    </source>
</evidence>
<keyword evidence="9" id="KW-1185">Reference proteome</keyword>
<dbReference type="EMBL" id="SOAZ01000003">
    <property type="protein sequence ID" value="TDT62775.1"/>
    <property type="molecule type" value="Genomic_DNA"/>
</dbReference>
<feature type="transmembrane region" description="Helical" evidence="6">
    <location>
        <begin position="379"/>
        <end position="397"/>
    </location>
</feature>
<feature type="transmembrane region" description="Helical" evidence="6">
    <location>
        <begin position="232"/>
        <end position="248"/>
    </location>
</feature>
<dbReference type="GO" id="GO:0015137">
    <property type="term" value="F:citrate transmembrane transporter activity"/>
    <property type="evidence" value="ECO:0007669"/>
    <property type="project" value="InterPro"/>
</dbReference>
<dbReference type="InterPro" id="IPR004680">
    <property type="entry name" value="Cit_transptr-like_dom"/>
</dbReference>
<evidence type="ECO:0000313" key="8">
    <source>
        <dbReference type="EMBL" id="TDT62775.1"/>
    </source>
</evidence>
<dbReference type="NCBIfam" id="TIGR00784">
    <property type="entry name" value="citMHS"/>
    <property type="match status" value="1"/>
</dbReference>
<feature type="transmembrane region" description="Helical" evidence="6">
    <location>
        <begin position="22"/>
        <end position="41"/>
    </location>
</feature>
<evidence type="ECO:0000313" key="9">
    <source>
        <dbReference type="Proteomes" id="UP000295325"/>
    </source>
</evidence>
<dbReference type="Pfam" id="PF03600">
    <property type="entry name" value="CitMHS"/>
    <property type="match status" value="1"/>
</dbReference>
<dbReference type="InterPro" id="IPR014738">
    <property type="entry name" value="Citrate_transporter"/>
</dbReference>
<evidence type="ECO:0000259" key="7">
    <source>
        <dbReference type="Pfam" id="PF03600"/>
    </source>
</evidence>
<reference evidence="8 9" key="1">
    <citation type="submission" date="2019-03" db="EMBL/GenBank/DDBJ databases">
        <title>Genomic Encyclopedia of Type Strains, Phase IV (KMG-IV): sequencing the most valuable type-strain genomes for metagenomic binning, comparative biology and taxonomic classification.</title>
        <authorList>
            <person name="Goeker M."/>
        </authorList>
    </citation>
    <scope>NUCLEOTIDE SEQUENCE [LARGE SCALE GENOMIC DNA]</scope>
    <source>
        <strain evidence="8 9">DSM 24455</strain>
    </source>
</reference>
<dbReference type="Proteomes" id="UP000295325">
    <property type="component" value="Unassembled WGS sequence"/>
</dbReference>
<feature type="transmembrane region" description="Helical" evidence="6">
    <location>
        <begin position="137"/>
        <end position="157"/>
    </location>
</feature>
<feature type="transmembrane region" description="Helical" evidence="6">
    <location>
        <begin position="177"/>
        <end position="195"/>
    </location>
</feature>
<evidence type="ECO:0000256" key="4">
    <source>
        <dbReference type="ARBA" id="ARBA00022989"/>
    </source>
</evidence>
<organism evidence="8 9">
    <name type="scientific">Fonticella tunisiensis</name>
    <dbReference type="NCBI Taxonomy" id="1096341"/>
    <lineage>
        <taxon>Bacteria</taxon>
        <taxon>Bacillati</taxon>
        <taxon>Bacillota</taxon>
        <taxon>Clostridia</taxon>
        <taxon>Eubacteriales</taxon>
        <taxon>Clostridiaceae</taxon>
        <taxon>Fonticella</taxon>
    </lineage>
</organism>
<dbReference type="RefSeq" id="WP_133627178.1">
    <property type="nucleotide sequence ID" value="NZ_SOAZ01000003.1"/>
</dbReference>
<evidence type="ECO:0000256" key="2">
    <source>
        <dbReference type="ARBA" id="ARBA00022448"/>
    </source>
</evidence>
<dbReference type="GO" id="GO:0016020">
    <property type="term" value="C:membrane"/>
    <property type="evidence" value="ECO:0007669"/>
    <property type="project" value="UniProtKB-SubCell"/>
</dbReference>
<protein>
    <submittedName>
        <fullName evidence="8">CitMHS family citrate-Mg2+:H+ or citrate-Ca2+:H+ symporter</fullName>
    </submittedName>
</protein>
<feature type="transmembrane region" description="Helical" evidence="6">
    <location>
        <begin position="285"/>
        <end position="305"/>
    </location>
</feature>
<keyword evidence="4 6" id="KW-1133">Transmembrane helix</keyword>
<comment type="caution">
    <text evidence="8">The sequence shown here is derived from an EMBL/GenBank/DDBJ whole genome shotgun (WGS) entry which is preliminary data.</text>
</comment>
<feature type="transmembrane region" description="Helical" evidence="6">
    <location>
        <begin position="325"/>
        <end position="344"/>
    </location>
</feature>
<feature type="transmembrane region" description="Helical" evidence="6">
    <location>
        <begin position="254"/>
        <end position="273"/>
    </location>
</feature>
<evidence type="ECO:0000256" key="3">
    <source>
        <dbReference type="ARBA" id="ARBA00022692"/>
    </source>
</evidence>
<comment type="subcellular location">
    <subcellularLocation>
        <location evidence="1">Membrane</location>
        <topology evidence="1">Multi-pass membrane protein</topology>
    </subcellularLocation>
</comment>
<evidence type="ECO:0000256" key="1">
    <source>
        <dbReference type="ARBA" id="ARBA00004141"/>
    </source>
</evidence>
<proteinExistence type="predicted"/>
<evidence type="ECO:0000256" key="5">
    <source>
        <dbReference type="ARBA" id="ARBA00023136"/>
    </source>
</evidence>
<feature type="domain" description="Citrate transporter-like" evidence="7">
    <location>
        <begin position="14"/>
        <end position="378"/>
    </location>
</feature>
<dbReference type="AlphaFoldDB" id="A0A4R7KVY9"/>
<feature type="transmembrane region" description="Helical" evidence="6">
    <location>
        <begin position="61"/>
        <end position="87"/>
    </location>
</feature>
<sequence length="432" mass="46441">MLALLGYGIVITFMILIMTKRMTAFTSLIVVPIIFAIIGGFGPNVGKFALEGIKGVSTTSVMLLFAIIFFGIMINVGLFDPLVNVIIKCVKGDPLKVLVGTAILAAVVSVDGDGTTTTMIVTSALLPVYKRLKIKPLYLATIIILQNSIMNLLPWGGPTARIMSALKIEGSDILRPLVPGMVIAVIWVIIVAYIIGLKERKRLGIVAFDDKTLEEMSATADSEELALKRPKLIWVNFILTILVMYALISGKLPSAVIFEIAVALALIINYPSLKTQRQLIENHAGNAIQVIAMVLAAGVFMGILTESKMAEAIALNLASLVPKSFGSHWALVTAIISIPGTFLLSNDAFYFGVLPILAQTGAAYGFTPLQIGIASTMGQAFHLLSPLVAFIYLLLQITEVDMGEWQRYAAKWSIGTFIIFVLAAALTGAMPL</sequence>
<feature type="transmembrane region" description="Helical" evidence="6">
    <location>
        <begin position="409"/>
        <end position="430"/>
    </location>
</feature>
<keyword evidence="2" id="KW-0813">Transport</keyword>
<keyword evidence="5 6" id="KW-0472">Membrane</keyword>
<feature type="transmembrane region" description="Helical" evidence="6">
    <location>
        <begin position="349"/>
        <end position="367"/>
    </location>
</feature>